<dbReference type="Proteomes" id="UP000181951">
    <property type="component" value="Unassembled WGS sequence"/>
</dbReference>
<dbReference type="AlphaFoldDB" id="A0A1H8P1G4"/>
<evidence type="ECO:0000259" key="5">
    <source>
        <dbReference type="PROSITE" id="PS51462"/>
    </source>
</evidence>
<keyword evidence="3 4" id="KW-0378">Hydrolase</keyword>
<gene>
    <name evidence="6" type="ORF">SAMN05216267_102444</name>
</gene>
<dbReference type="GO" id="GO:0016787">
    <property type="term" value="F:hydrolase activity"/>
    <property type="evidence" value="ECO:0007669"/>
    <property type="project" value="UniProtKB-KW"/>
</dbReference>
<dbReference type="RefSeq" id="WP_069466619.1">
    <property type="nucleotide sequence ID" value="NZ_FODD01000024.1"/>
</dbReference>
<dbReference type="Gene3D" id="3.90.79.10">
    <property type="entry name" value="Nucleoside Triphosphate Pyrophosphohydrolase"/>
    <property type="match status" value="1"/>
</dbReference>
<evidence type="ECO:0000256" key="3">
    <source>
        <dbReference type="ARBA" id="ARBA00022801"/>
    </source>
</evidence>
<evidence type="ECO:0000256" key="4">
    <source>
        <dbReference type="RuleBase" id="RU003476"/>
    </source>
</evidence>
<keyword evidence="7" id="KW-1185">Reference proteome</keyword>
<dbReference type="InterPro" id="IPR020476">
    <property type="entry name" value="Nudix_hydrolase"/>
</dbReference>
<dbReference type="InterPro" id="IPR015797">
    <property type="entry name" value="NUDIX_hydrolase-like_dom_sf"/>
</dbReference>
<evidence type="ECO:0000313" key="6">
    <source>
        <dbReference type="EMBL" id="SEO35601.1"/>
    </source>
</evidence>
<sequence length="178" mass="20580">MQWQIHGERPIYENPWVDLWLVDVQQPDGRRWEHHVVKMRHLAVAAVVDDQKRVLMMWRHRFVTDTWAWELPMGLIEEGETPEQAAVREVEEETGWRVKGVEPLIYGQPANGITDSEHYVFRADAGTFVGPPTEVNETDRIEWIPLADIRGMIDRREVVSSGSLIGLLYLLVDEATKA</sequence>
<reference evidence="6 7" key="1">
    <citation type="submission" date="2016-10" db="EMBL/GenBank/DDBJ databases">
        <authorList>
            <person name="de Groot N.N."/>
        </authorList>
    </citation>
    <scope>NUCLEOTIDE SEQUENCE [LARGE SCALE GENOMIC DNA]</scope>
    <source>
        <strain evidence="6 7">CGMCC 4.2026</strain>
    </source>
</reference>
<name>A0A1H8P1G4_9ACTN</name>
<evidence type="ECO:0000256" key="1">
    <source>
        <dbReference type="ARBA" id="ARBA00001946"/>
    </source>
</evidence>
<organism evidence="6 7">
    <name type="scientific">Actinacidiphila rubida</name>
    <dbReference type="NCBI Taxonomy" id="310780"/>
    <lineage>
        <taxon>Bacteria</taxon>
        <taxon>Bacillati</taxon>
        <taxon>Actinomycetota</taxon>
        <taxon>Actinomycetes</taxon>
        <taxon>Kitasatosporales</taxon>
        <taxon>Streptomycetaceae</taxon>
        <taxon>Actinacidiphila</taxon>
    </lineage>
</organism>
<proteinExistence type="inferred from homology"/>
<dbReference type="PRINTS" id="PR00502">
    <property type="entry name" value="NUDIXFAMILY"/>
</dbReference>
<dbReference type="InterPro" id="IPR020084">
    <property type="entry name" value="NUDIX_hydrolase_CS"/>
</dbReference>
<dbReference type="PROSITE" id="PS51462">
    <property type="entry name" value="NUDIX"/>
    <property type="match status" value="1"/>
</dbReference>
<accession>A0A1H8P1G4</accession>
<evidence type="ECO:0000313" key="7">
    <source>
        <dbReference type="Proteomes" id="UP000181951"/>
    </source>
</evidence>
<comment type="similarity">
    <text evidence="2 4">Belongs to the Nudix hydrolase family.</text>
</comment>
<dbReference type="OrthoDB" id="177518at2"/>
<protein>
    <submittedName>
        <fullName evidence="6">ADP-ribose pyrophosphatase YjhB, NUDIX family</fullName>
    </submittedName>
</protein>
<dbReference type="PANTHER" id="PTHR43046">
    <property type="entry name" value="GDP-MANNOSE MANNOSYL HYDROLASE"/>
    <property type="match status" value="1"/>
</dbReference>
<dbReference type="Pfam" id="PF00293">
    <property type="entry name" value="NUDIX"/>
    <property type="match status" value="1"/>
</dbReference>
<feature type="domain" description="Nudix hydrolase" evidence="5">
    <location>
        <begin position="39"/>
        <end position="166"/>
    </location>
</feature>
<dbReference type="CDD" id="cd03424">
    <property type="entry name" value="NUDIX_ADPRase_Nudt5_UGPPase_Nudt14"/>
    <property type="match status" value="1"/>
</dbReference>
<comment type="cofactor">
    <cofactor evidence="1">
        <name>Mg(2+)</name>
        <dbReference type="ChEBI" id="CHEBI:18420"/>
    </cofactor>
</comment>
<dbReference type="SUPFAM" id="SSF55811">
    <property type="entry name" value="Nudix"/>
    <property type="match status" value="1"/>
</dbReference>
<evidence type="ECO:0000256" key="2">
    <source>
        <dbReference type="ARBA" id="ARBA00005582"/>
    </source>
</evidence>
<dbReference type="STRING" id="310780.SAMN05216267_102444"/>
<dbReference type="InterPro" id="IPR000086">
    <property type="entry name" value="NUDIX_hydrolase_dom"/>
</dbReference>
<dbReference type="PANTHER" id="PTHR43046:SF14">
    <property type="entry name" value="MUTT_NUDIX FAMILY PROTEIN"/>
    <property type="match status" value="1"/>
</dbReference>
<dbReference type="PROSITE" id="PS00893">
    <property type="entry name" value="NUDIX_BOX"/>
    <property type="match status" value="1"/>
</dbReference>
<dbReference type="EMBL" id="FODD01000024">
    <property type="protein sequence ID" value="SEO35601.1"/>
    <property type="molecule type" value="Genomic_DNA"/>
</dbReference>